<evidence type="ECO:0000313" key="3">
    <source>
        <dbReference type="Proteomes" id="UP000231279"/>
    </source>
</evidence>
<organism evidence="2 3">
    <name type="scientific">Handroanthus impetiginosus</name>
    <dbReference type="NCBI Taxonomy" id="429701"/>
    <lineage>
        <taxon>Eukaryota</taxon>
        <taxon>Viridiplantae</taxon>
        <taxon>Streptophyta</taxon>
        <taxon>Embryophyta</taxon>
        <taxon>Tracheophyta</taxon>
        <taxon>Spermatophyta</taxon>
        <taxon>Magnoliopsida</taxon>
        <taxon>eudicotyledons</taxon>
        <taxon>Gunneridae</taxon>
        <taxon>Pentapetalae</taxon>
        <taxon>asterids</taxon>
        <taxon>lamiids</taxon>
        <taxon>Lamiales</taxon>
        <taxon>Bignoniaceae</taxon>
        <taxon>Crescentiina</taxon>
        <taxon>Tabebuia alliance</taxon>
        <taxon>Handroanthus</taxon>
    </lineage>
</organism>
<name>A0A2G9GFP0_9LAMI</name>
<dbReference type="AlphaFoldDB" id="A0A2G9GFP0"/>
<dbReference type="OrthoDB" id="1683696at2759"/>
<dbReference type="EMBL" id="NKXS01005309">
    <property type="protein sequence ID" value="PIN04005.1"/>
    <property type="molecule type" value="Genomic_DNA"/>
</dbReference>
<sequence>MAAQEIAALKVTTAESFGVITRSMSKNSQLSSDMAPSFEAIEKSLPYFDGENNNGLAKHVQEQDSQITKLMNKVDGSDTSRIMGKQPEAHDEVETSIRPQSNEKEKQSVKQLQVSFDGLILVYQLKEFIMRMIKDKLDGSSKSSLAYTKPYNQRTDNLKMLIGYQPPKFQQFDGNSNPKQHQFVQSLKENAFDWLFVAGYAHEQRVNRILINGGSAINILPLCMMIELGISMDELVSNHLMIQGFNQGSKWPWES</sequence>
<keyword evidence="3" id="KW-1185">Reference proteome</keyword>
<dbReference type="PANTHER" id="PTHR33437:SF4">
    <property type="entry name" value="RETROTRANSPOSON GAG PROTEIN"/>
    <property type="match status" value="1"/>
</dbReference>
<accession>A0A2G9GFP0</accession>
<feature type="region of interest" description="Disordered" evidence="1">
    <location>
        <begin position="77"/>
        <end position="106"/>
    </location>
</feature>
<proteinExistence type="predicted"/>
<evidence type="ECO:0000313" key="2">
    <source>
        <dbReference type="EMBL" id="PIN04005.1"/>
    </source>
</evidence>
<evidence type="ECO:0000256" key="1">
    <source>
        <dbReference type="SAM" id="MobiDB-lite"/>
    </source>
</evidence>
<gene>
    <name evidence="2" type="ORF">CDL12_23465</name>
</gene>
<feature type="compositionally biased region" description="Basic and acidic residues" evidence="1">
    <location>
        <begin position="87"/>
        <end position="106"/>
    </location>
</feature>
<protein>
    <submittedName>
        <fullName evidence="2">Uncharacterized protein</fullName>
    </submittedName>
</protein>
<reference evidence="3" key="1">
    <citation type="journal article" date="2018" name="Gigascience">
        <title>Genome assembly of the Pink Ipe (Handroanthus impetiginosus, Bignoniaceae), a highly valued, ecologically keystone Neotropical timber forest tree.</title>
        <authorList>
            <person name="Silva-Junior O.B."/>
            <person name="Grattapaglia D."/>
            <person name="Novaes E."/>
            <person name="Collevatti R.G."/>
        </authorList>
    </citation>
    <scope>NUCLEOTIDE SEQUENCE [LARGE SCALE GENOMIC DNA]</scope>
    <source>
        <strain evidence="3">cv. UFG-1</strain>
    </source>
</reference>
<comment type="caution">
    <text evidence="2">The sequence shown here is derived from an EMBL/GenBank/DDBJ whole genome shotgun (WGS) entry which is preliminary data.</text>
</comment>
<dbReference type="Proteomes" id="UP000231279">
    <property type="component" value="Unassembled WGS sequence"/>
</dbReference>
<dbReference type="PANTHER" id="PTHR33437">
    <property type="entry name" value="OS06G0361200 PROTEIN"/>
    <property type="match status" value="1"/>
</dbReference>